<accession>A0A9D1M5K0</accession>
<gene>
    <name evidence="2" type="ORF">IAD20_08445</name>
</gene>
<dbReference type="EMBL" id="DVNC01000058">
    <property type="protein sequence ID" value="HIU54091.1"/>
    <property type="molecule type" value="Genomic_DNA"/>
</dbReference>
<reference evidence="2" key="2">
    <citation type="journal article" date="2021" name="PeerJ">
        <title>Extensive microbial diversity within the chicken gut microbiome revealed by metagenomics and culture.</title>
        <authorList>
            <person name="Gilroy R."/>
            <person name="Ravi A."/>
            <person name="Getino M."/>
            <person name="Pursley I."/>
            <person name="Horton D.L."/>
            <person name="Alikhan N.F."/>
            <person name="Baker D."/>
            <person name="Gharbi K."/>
            <person name="Hall N."/>
            <person name="Watson M."/>
            <person name="Adriaenssens E.M."/>
            <person name="Foster-Nyarko E."/>
            <person name="Jarju S."/>
            <person name="Secka A."/>
            <person name="Antonio M."/>
            <person name="Oren A."/>
            <person name="Chaudhuri R.R."/>
            <person name="La Ragione R."/>
            <person name="Hildebrand F."/>
            <person name="Pallen M.J."/>
        </authorList>
    </citation>
    <scope>NUCLEOTIDE SEQUENCE</scope>
    <source>
        <strain evidence="2">ChiW3-316</strain>
    </source>
</reference>
<dbReference type="Proteomes" id="UP000824107">
    <property type="component" value="Unassembled WGS sequence"/>
</dbReference>
<comment type="caution">
    <text evidence="2">The sequence shown here is derived from an EMBL/GenBank/DDBJ whole genome shotgun (WGS) entry which is preliminary data.</text>
</comment>
<dbReference type="AlphaFoldDB" id="A0A9D1M5K0"/>
<evidence type="ECO:0000313" key="2">
    <source>
        <dbReference type="EMBL" id="HIU54091.1"/>
    </source>
</evidence>
<name>A0A9D1M5K0_9PROT</name>
<proteinExistence type="predicted"/>
<dbReference type="Pfam" id="PF01381">
    <property type="entry name" value="HTH_3"/>
    <property type="match status" value="1"/>
</dbReference>
<dbReference type="Gene3D" id="1.10.260.40">
    <property type="entry name" value="lambda repressor-like DNA-binding domains"/>
    <property type="match status" value="1"/>
</dbReference>
<dbReference type="CDD" id="cd00093">
    <property type="entry name" value="HTH_XRE"/>
    <property type="match status" value="1"/>
</dbReference>
<evidence type="ECO:0000313" key="3">
    <source>
        <dbReference type="Proteomes" id="UP000824107"/>
    </source>
</evidence>
<sequence length="170" mass="19290">MRDANGTTIKTIKRQSRGRCPDGAPNPIDVYVGHRLKARRLLLGMSMDKLASLMGLTFQQIQKYERGSNRIGASRMWDFSKILGVDVNFFFEDMSQDIADQSPRNFVYDPDIIDNSDNNPLPTPIDRTNEAQELVRNYFNIQNRAAARSIFLLLKSLATSSPKINIPPQE</sequence>
<dbReference type="InterPro" id="IPR001387">
    <property type="entry name" value="Cro/C1-type_HTH"/>
</dbReference>
<protein>
    <submittedName>
        <fullName evidence="2">Helix-turn-helix transcriptional regulator</fullName>
    </submittedName>
</protein>
<evidence type="ECO:0000259" key="1">
    <source>
        <dbReference type="PROSITE" id="PS50943"/>
    </source>
</evidence>
<dbReference type="SMART" id="SM00530">
    <property type="entry name" value="HTH_XRE"/>
    <property type="match status" value="1"/>
</dbReference>
<dbReference type="GO" id="GO:0003677">
    <property type="term" value="F:DNA binding"/>
    <property type="evidence" value="ECO:0007669"/>
    <property type="project" value="InterPro"/>
</dbReference>
<organism evidence="2 3">
    <name type="scientific">Candidatus Scatocola faecipullorum</name>
    <dbReference type="NCBI Taxonomy" id="2840917"/>
    <lineage>
        <taxon>Bacteria</taxon>
        <taxon>Pseudomonadati</taxon>
        <taxon>Pseudomonadota</taxon>
        <taxon>Alphaproteobacteria</taxon>
        <taxon>Rhodospirillales</taxon>
        <taxon>Rhodospirillaceae</taxon>
        <taxon>Rhodospirillaceae incertae sedis</taxon>
        <taxon>Candidatus Scatocola</taxon>
    </lineage>
</organism>
<reference evidence="2" key="1">
    <citation type="submission" date="2020-10" db="EMBL/GenBank/DDBJ databases">
        <authorList>
            <person name="Gilroy R."/>
        </authorList>
    </citation>
    <scope>NUCLEOTIDE SEQUENCE</scope>
    <source>
        <strain evidence="2">ChiW3-316</strain>
    </source>
</reference>
<dbReference type="InterPro" id="IPR010982">
    <property type="entry name" value="Lambda_DNA-bd_dom_sf"/>
</dbReference>
<dbReference type="SUPFAM" id="SSF47413">
    <property type="entry name" value="lambda repressor-like DNA-binding domains"/>
    <property type="match status" value="1"/>
</dbReference>
<dbReference type="PROSITE" id="PS50943">
    <property type="entry name" value="HTH_CROC1"/>
    <property type="match status" value="1"/>
</dbReference>
<feature type="domain" description="HTH cro/C1-type" evidence="1">
    <location>
        <begin position="36"/>
        <end position="90"/>
    </location>
</feature>